<protein>
    <recommendedName>
        <fullName evidence="6">MADS-box domain-containing protein</fullName>
    </recommendedName>
</protein>
<evidence type="ECO:0000256" key="2">
    <source>
        <dbReference type="ARBA" id="ARBA00023015"/>
    </source>
</evidence>
<evidence type="ECO:0000313" key="7">
    <source>
        <dbReference type="EMBL" id="MCD9644708.1"/>
    </source>
</evidence>
<gene>
    <name evidence="7" type="ORF">HAX54_033128</name>
</gene>
<dbReference type="InterPro" id="IPR050142">
    <property type="entry name" value="MADS-box/MEF2_TF"/>
</dbReference>
<dbReference type="EMBL" id="JACEIK010004231">
    <property type="protein sequence ID" value="MCD9644708.1"/>
    <property type="molecule type" value="Genomic_DNA"/>
</dbReference>
<proteinExistence type="predicted"/>
<dbReference type="PANTHER" id="PTHR48019">
    <property type="entry name" value="SERUM RESPONSE FACTOR HOMOLOG"/>
    <property type="match status" value="1"/>
</dbReference>
<dbReference type="PROSITE" id="PS00350">
    <property type="entry name" value="MADS_BOX_1"/>
    <property type="match status" value="1"/>
</dbReference>
<dbReference type="PRINTS" id="PR00404">
    <property type="entry name" value="MADSDOMAIN"/>
</dbReference>
<evidence type="ECO:0000313" key="8">
    <source>
        <dbReference type="Proteomes" id="UP000823775"/>
    </source>
</evidence>
<dbReference type="InterPro" id="IPR036879">
    <property type="entry name" value="TF_MADSbox_sf"/>
</dbReference>
<name>A0ABS8VEV7_DATST</name>
<dbReference type="SUPFAM" id="SSF55455">
    <property type="entry name" value="SRF-like"/>
    <property type="match status" value="1"/>
</dbReference>
<keyword evidence="4" id="KW-0804">Transcription</keyword>
<keyword evidence="3" id="KW-0238">DNA-binding</keyword>
<comment type="subcellular location">
    <subcellularLocation>
        <location evidence="1">Nucleus</location>
    </subcellularLocation>
</comment>
<keyword evidence="5" id="KW-0539">Nucleus</keyword>
<dbReference type="SMART" id="SM00432">
    <property type="entry name" value="MADS"/>
    <property type="match status" value="1"/>
</dbReference>
<evidence type="ECO:0000256" key="5">
    <source>
        <dbReference type="ARBA" id="ARBA00023242"/>
    </source>
</evidence>
<evidence type="ECO:0000259" key="6">
    <source>
        <dbReference type="PROSITE" id="PS50066"/>
    </source>
</evidence>
<dbReference type="Proteomes" id="UP000823775">
    <property type="component" value="Unassembled WGS sequence"/>
</dbReference>
<dbReference type="Pfam" id="PF00319">
    <property type="entry name" value="SRF-TF"/>
    <property type="match status" value="1"/>
</dbReference>
<comment type="caution">
    <text evidence="7">The sequence shown here is derived from an EMBL/GenBank/DDBJ whole genome shotgun (WGS) entry which is preliminary data.</text>
</comment>
<keyword evidence="2" id="KW-0805">Transcription regulation</keyword>
<dbReference type="InterPro" id="IPR002100">
    <property type="entry name" value="TF_MADSbox"/>
</dbReference>
<sequence>MGRNKLVMKKIEDSTSRQQTYSKRKDSIIKKANELAVLCDTNVALLMFSPNSQVTSYSRKRSVEDIMLRVVNHPGRLNMRVEDIMPRVVNQPGELNRRYYEPQVKNIRSVQEASAYQQFLMSAMEQIQLSKVSISQS</sequence>
<accession>A0ABS8VEV7</accession>
<organism evidence="7 8">
    <name type="scientific">Datura stramonium</name>
    <name type="common">Jimsonweed</name>
    <name type="synonym">Common thornapple</name>
    <dbReference type="NCBI Taxonomy" id="4076"/>
    <lineage>
        <taxon>Eukaryota</taxon>
        <taxon>Viridiplantae</taxon>
        <taxon>Streptophyta</taxon>
        <taxon>Embryophyta</taxon>
        <taxon>Tracheophyta</taxon>
        <taxon>Spermatophyta</taxon>
        <taxon>Magnoliopsida</taxon>
        <taxon>eudicotyledons</taxon>
        <taxon>Gunneridae</taxon>
        <taxon>Pentapetalae</taxon>
        <taxon>asterids</taxon>
        <taxon>lamiids</taxon>
        <taxon>Solanales</taxon>
        <taxon>Solanaceae</taxon>
        <taxon>Solanoideae</taxon>
        <taxon>Datureae</taxon>
        <taxon>Datura</taxon>
    </lineage>
</organism>
<dbReference type="Gene3D" id="3.40.1810.10">
    <property type="entry name" value="Transcription factor, MADS-box"/>
    <property type="match status" value="1"/>
</dbReference>
<evidence type="ECO:0000256" key="1">
    <source>
        <dbReference type="ARBA" id="ARBA00004123"/>
    </source>
</evidence>
<evidence type="ECO:0000256" key="4">
    <source>
        <dbReference type="ARBA" id="ARBA00023163"/>
    </source>
</evidence>
<dbReference type="PROSITE" id="PS50066">
    <property type="entry name" value="MADS_BOX_2"/>
    <property type="match status" value="1"/>
</dbReference>
<feature type="domain" description="MADS-box" evidence="6">
    <location>
        <begin position="1"/>
        <end position="61"/>
    </location>
</feature>
<reference evidence="7 8" key="1">
    <citation type="journal article" date="2021" name="BMC Genomics">
        <title>Datura genome reveals duplications of psychoactive alkaloid biosynthetic genes and high mutation rate following tissue culture.</title>
        <authorList>
            <person name="Rajewski A."/>
            <person name="Carter-House D."/>
            <person name="Stajich J."/>
            <person name="Litt A."/>
        </authorList>
    </citation>
    <scope>NUCLEOTIDE SEQUENCE [LARGE SCALE GENOMIC DNA]</scope>
    <source>
        <strain evidence="7">AR-01</strain>
    </source>
</reference>
<evidence type="ECO:0000256" key="3">
    <source>
        <dbReference type="ARBA" id="ARBA00023125"/>
    </source>
</evidence>
<keyword evidence="8" id="KW-1185">Reference proteome</keyword>